<proteinExistence type="predicted"/>
<comment type="caution">
    <text evidence="1">The sequence shown here is derived from an EMBL/GenBank/DDBJ whole genome shotgun (WGS) entry which is preliminary data.</text>
</comment>
<dbReference type="Proteomes" id="UP000276133">
    <property type="component" value="Unassembled WGS sequence"/>
</dbReference>
<accession>A0A3M7RQB8</accession>
<dbReference type="EMBL" id="REGN01002908">
    <property type="protein sequence ID" value="RNA25535.1"/>
    <property type="molecule type" value="Genomic_DNA"/>
</dbReference>
<dbReference type="AlphaFoldDB" id="A0A3M7RQB8"/>
<keyword evidence="2" id="KW-1185">Reference proteome</keyword>
<organism evidence="1 2">
    <name type="scientific">Brachionus plicatilis</name>
    <name type="common">Marine rotifer</name>
    <name type="synonym">Brachionus muelleri</name>
    <dbReference type="NCBI Taxonomy" id="10195"/>
    <lineage>
        <taxon>Eukaryota</taxon>
        <taxon>Metazoa</taxon>
        <taxon>Spiralia</taxon>
        <taxon>Gnathifera</taxon>
        <taxon>Rotifera</taxon>
        <taxon>Eurotatoria</taxon>
        <taxon>Monogononta</taxon>
        <taxon>Pseudotrocha</taxon>
        <taxon>Ploima</taxon>
        <taxon>Brachionidae</taxon>
        <taxon>Brachionus</taxon>
    </lineage>
</organism>
<sequence>MVNIPINILDIKYQLIKGSKIKFRNYLILRNKEKITEKRIQKNCIDRSKGQKIKTYKGKLCLFRIQLSYF</sequence>
<evidence type="ECO:0000313" key="2">
    <source>
        <dbReference type="Proteomes" id="UP000276133"/>
    </source>
</evidence>
<protein>
    <submittedName>
        <fullName evidence="1">Uncharacterized protein</fullName>
    </submittedName>
</protein>
<gene>
    <name evidence="1" type="ORF">BpHYR1_029608</name>
</gene>
<name>A0A3M7RQB8_BRAPC</name>
<reference evidence="1 2" key="1">
    <citation type="journal article" date="2018" name="Sci. Rep.">
        <title>Genomic signatures of local adaptation to the degree of environmental predictability in rotifers.</title>
        <authorList>
            <person name="Franch-Gras L."/>
            <person name="Hahn C."/>
            <person name="Garcia-Roger E.M."/>
            <person name="Carmona M.J."/>
            <person name="Serra M."/>
            <person name="Gomez A."/>
        </authorList>
    </citation>
    <scope>NUCLEOTIDE SEQUENCE [LARGE SCALE GENOMIC DNA]</scope>
    <source>
        <strain evidence="1">HYR1</strain>
    </source>
</reference>
<evidence type="ECO:0000313" key="1">
    <source>
        <dbReference type="EMBL" id="RNA25535.1"/>
    </source>
</evidence>